<dbReference type="GO" id="GO:0016787">
    <property type="term" value="F:hydrolase activity"/>
    <property type="evidence" value="ECO:0007669"/>
    <property type="project" value="InterPro"/>
</dbReference>
<gene>
    <name evidence="2" type="ORF">H1W37_09415</name>
</gene>
<sequence length="144" mass="15186">MQSAKVDDTITVSHQIQPDDVRRIREAGFVAIINNRPDGEAADQPAGAEIARAAAEEGLAYAEIPVGRDGIGPDQIAGFARVLGEASGPVFAFCRTGTRSINLWALTQAGERDPDTILQLASGAGYDLSPMRPVLERLTEGAGQ</sequence>
<dbReference type="InterPro" id="IPR029021">
    <property type="entry name" value="Prot-tyrosine_phosphatase-like"/>
</dbReference>
<comment type="caution">
    <text evidence="2">The sequence shown here is derived from an EMBL/GenBank/DDBJ whole genome shotgun (WGS) entry which is preliminary data.</text>
</comment>
<name>A0A838XT87_9HYPH</name>
<dbReference type="Gene3D" id="3.90.190.10">
    <property type="entry name" value="Protein tyrosine phosphatase superfamily"/>
    <property type="match status" value="1"/>
</dbReference>
<dbReference type="NCBIfam" id="TIGR01244">
    <property type="entry name" value="TIGR01244 family sulfur transferase"/>
    <property type="match status" value="1"/>
</dbReference>
<proteinExistence type="predicted"/>
<dbReference type="AlphaFoldDB" id="A0A838XT87"/>
<feature type="domain" description="Beta-lactamase hydrolase-like protein phosphatase-like" evidence="1">
    <location>
        <begin position="7"/>
        <end position="110"/>
    </location>
</feature>
<dbReference type="Pfam" id="PF04273">
    <property type="entry name" value="BLH_phosphatase"/>
    <property type="match status" value="1"/>
</dbReference>
<evidence type="ECO:0000313" key="2">
    <source>
        <dbReference type="EMBL" id="MBA4611868.1"/>
    </source>
</evidence>
<evidence type="ECO:0000313" key="3">
    <source>
        <dbReference type="Proteomes" id="UP000559404"/>
    </source>
</evidence>
<reference evidence="2 3" key="1">
    <citation type="submission" date="2020-07" db="EMBL/GenBank/DDBJ databases">
        <authorList>
            <person name="Li M."/>
        </authorList>
    </citation>
    <scope>NUCLEOTIDE SEQUENCE [LARGE SCALE GENOMIC DNA]</scope>
    <source>
        <strain evidence="2 3">DSM 23284</strain>
    </source>
</reference>
<dbReference type="InterPro" id="IPR005939">
    <property type="entry name" value="BLH_phosphatase-like"/>
</dbReference>
<dbReference type="Proteomes" id="UP000559404">
    <property type="component" value="Unassembled WGS sequence"/>
</dbReference>
<accession>A0A838XT87</accession>
<protein>
    <submittedName>
        <fullName evidence="2">TIGR01244 family phosphatase</fullName>
    </submittedName>
</protein>
<reference evidence="2 3" key="2">
    <citation type="submission" date="2020-08" db="EMBL/GenBank/DDBJ databases">
        <title>Stappia taiwanensis sp. nov., isolated from a coastal thermal spring.</title>
        <authorList>
            <person name="Kampfer P."/>
        </authorList>
    </citation>
    <scope>NUCLEOTIDE SEQUENCE [LARGE SCALE GENOMIC DNA]</scope>
    <source>
        <strain evidence="2 3">DSM 23284</strain>
    </source>
</reference>
<dbReference type="EMBL" id="JACEON010000007">
    <property type="protein sequence ID" value="MBA4611868.1"/>
    <property type="molecule type" value="Genomic_DNA"/>
</dbReference>
<organism evidence="2 3">
    <name type="scientific">Stappia taiwanensis</name>
    <dbReference type="NCBI Taxonomy" id="992267"/>
    <lineage>
        <taxon>Bacteria</taxon>
        <taxon>Pseudomonadati</taxon>
        <taxon>Pseudomonadota</taxon>
        <taxon>Alphaproteobacteria</taxon>
        <taxon>Hyphomicrobiales</taxon>
        <taxon>Stappiaceae</taxon>
        <taxon>Stappia</taxon>
    </lineage>
</organism>
<keyword evidence="3" id="KW-1185">Reference proteome</keyword>
<dbReference type="RefSeq" id="WP_181760063.1">
    <property type="nucleotide sequence ID" value="NZ_BMCR01000008.1"/>
</dbReference>
<evidence type="ECO:0000259" key="1">
    <source>
        <dbReference type="Pfam" id="PF04273"/>
    </source>
</evidence>